<dbReference type="EMBL" id="KV426273">
    <property type="protein sequence ID" value="KZV83402.1"/>
    <property type="molecule type" value="Genomic_DNA"/>
</dbReference>
<keyword evidence="5" id="KW-1185">Reference proteome</keyword>
<dbReference type="STRING" id="1314781.A0A165CXZ4"/>
<dbReference type="Pfam" id="PF00350">
    <property type="entry name" value="Dynamin_N"/>
    <property type="match status" value="1"/>
</dbReference>
<dbReference type="InParanoid" id="A0A165CXZ4"/>
<feature type="domain" description="DUF7605" evidence="3">
    <location>
        <begin position="935"/>
        <end position="1098"/>
    </location>
</feature>
<feature type="compositionally biased region" description="Acidic residues" evidence="1">
    <location>
        <begin position="557"/>
        <end position="578"/>
    </location>
</feature>
<sequence length="1191" mass="132082">MKDENQPPAGVVVKPEPGLYDANLLAMPPSTPAKVKPEPIDATTPSRKPLDAYQPNQPLPGGTPKKSRIEPMPFVKYERAEDIAYAPETAMAQGLSMVRVLADSVGKLELGSKLRKDVWLREIESLKNQGVPRTLIAICGGTGTGKSSCLNAVLGDNIVPTSGMRACTAVVTEISYHDKNTIEGDVAFLSRNEWREEIKVLLSDMVDEDGNLRRLTDLKSEAGVAWSKLHAVCPTLPADRVIQMSPDQIIDRDQRVSKVLGTTKNISCSTSRAFGKEIGRYIDSKEKKKGGKKTEEEKRKENEPAFWPLIKQVRVRCKSSALETGAILVDLPGTQDANAARSSIAKDYMKRCQAIWILAPITRAVDDKTAKDLLGDAFKSQLMMDGNYASSCVTFVATKTDDISCNEIIRALNLEDEPELVVIEDEIQAANVLFKEQKKIKEVADAEIKSLGKQITAKDEWLDKVKDFLETVQAGGEIALSETIEGGKEKKEKEKKAKKGKGKKRKSSGKGKNGSSKRRKTGDDMDDFIVDEEDDDNKSESEASDADGNDSEKEVASDLELDPSSDADDSDAGADSDDSSSSAKKSKSKNKNTKRKRGSDDEGDDDDVEMHDDEDDEMRDDPEADEPEVIEYATEEHLKDEIQRLKDEIKALRARKKSTTESRKTAIAAISSSKKQLAILQRKKNCFCSKRRNEYSRDALKTDFREGLRELDEAAAQERDPDNFDPNQLLRDYDAIDLPVFTVSSRDYVRVTGQVQGDGDPTVFDGLEDTGIPALQQWTRSLTESSRLRSAQQFLRQIQTFANSVNTYVESINDVSVVDRLALRDRWASDELGSEEDEDEDMDDSDDDDVNMDLDRYRRTLLHSLGKKGFNQLYGNVAKPAPPKPKARKRNTAGKLGIMDLLINDFDVVVEDVVDDLKDKFSEGLEDKCKKGAEKASDAAVETVDNFAAAIHWATYRATLRRHGAFRSDLNAELAQPMTSSIASSWSAMFEQNLFGLFEKKGLRAIQDLLKRVEESAAPGLREKARAQTQIALKDAQGAMANIVAQVNEAMKEQQKDLSRTLAPRIQDEMIPGYDRAMEERGTGSVKRQKDYMHNFISTLRKTMFNGGADLLLDGLKTAATQIGTIMQNELDDLAKKIEVALSVLWDTASDSREQVMARRDTLDRVTEILKQLTLWSEAAAVHAAEFAAPA</sequence>
<dbReference type="OrthoDB" id="3598281at2759"/>
<reference evidence="4 5" key="1">
    <citation type="journal article" date="2016" name="Mol. Biol. Evol.">
        <title>Comparative Genomics of Early-Diverging Mushroom-Forming Fungi Provides Insights into the Origins of Lignocellulose Decay Capabilities.</title>
        <authorList>
            <person name="Nagy L.G."/>
            <person name="Riley R."/>
            <person name="Tritt A."/>
            <person name="Adam C."/>
            <person name="Daum C."/>
            <person name="Floudas D."/>
            <person name="Sun H."/>
            <person name="Yadav J.S."/>
            <person name="Pangilinan J."/>
            <person name="Larsson K.H."/>
            <person name="Matsuura K."/>
            <person name="Barry K."/>
            <person name="Labutti K."/>
            <person name="Kuo R."/>
            <person name="Ohm R.A."/>
            <person name="Bhattacharya S.S."/>
            <person name="Shirouzu T."/>
            <person name="Yoshinaga Y."/>
            <person name="Martin F.M."/>
            <person name="Grigoriev I.V."/>
            <person name="Hibbett D.S."/>
        </authorList>
    </citation>
    <scope>NUCLEOTIDE SEQUENCE [LARGE SCALE GENOMIC DNA]</scope>
    <source>
        <strain evidence="4 5">HHB12029</strain>
    </source>
</reference>
<dbReference type="InterPro" id="IPR056024">
    <property type="entry name" value="DUF7605"/>
</dbReference>
<evidence type="ECO:0000256" key="1">
    <source>
        <dbReference type="SAM" id="MobiDB-lite"/>
    </source>
</evidence>
<organism evidence="4 5">
    <name type="scientific">Exidia glandulosa HHB12029</name>
    <dbReference type="NCBI Taxonomy" id="1314781"/>
    <lineage>
        <taxon>Eukaryota</taxon>
        <taxon>Fungi</taxon>
        <taxon>Dikarya</taxon>
        <taxon>Basidiomycota</taxon>
        <taxon>Agaricomycotina</taxon>
        <taxon>Agaricomycetes</taxon>
        <taxon>Auriculariales</taxon>
        <taxon>Exidiaceae</taxon>
        <taxon>Exidia</taxon>
    </lineage>
</organism>
<protein>
    <recommendedName>
        <fullName evidence="6">Nuclear GTPase SLIP-GC</fullName>
    </recommendedName>
</protein>
<dbReference type="InterPro" id="IPR027417">
    <property type="entry name" value="P-loop_NTPase"/>
</dbReference>
<evidence type="ECO:0000313" key="5">
    <source>
        <dbReference type="Proteomes" id="UP000077266"/>
    </source>
</evidence>
<feature type="compositionally biased region" description="Acidic residues" evidence="1">
    <location>
        <begin position="601"/>
        <end position="629"/>
    </location>
</feature>
<dbReference type="InterPro" id="IPR045063">
    <property type="entry name" value="Dynamin_N"/>
</dbReference>
<evidence type="ECO:0000259" key="3">
    <source>
        <dbReference type="Pfam" id="PF24564"/>
    </source>
</evidence>
<dbReference type="Pfam" id="PF24564">
    <property type="entry name" value="DUF7605"/>
    <property type="match status" value="1"/>
</dbReference>
<feature type="compositionally biased region" description="Basic and acidic residues" evidence="1">
    <location>
        <begin position="486"/>
        <end position="495"/>
    </location>
</feature>
<dbReference type="Proteomes" id="UP000077266">
    <property type="component" value="Unassembled WGS sequence"/>
</dbReference>
<dbReference type="PANTHER" id="PTHR36681:SF3">
    <property type="entry name" value="NUCLEAR GTPASE, GERMINAL CENTER-ASSOCIATED, TANDEM DUPLICATE 3"/>
    <property type="match status" value="1"/>
</dbReference>
<feature type="region of interest" description="Disordered" evidence="1">
    <location>
        <begin position="486"/>
        <end position="637"/>
    </location>
</feature>
<accession>A0A165CXZ4</accession>
<feature type="region of interest" description="Disordered" evidence="1">
    <location>
        <begin position="831"/>
        <end position="850"/>
    </location>
</feature>
<feature type="compositionally biased region" description="Acidic residues" evidence="1">
    <location>
        <begin position="832"/>
        <end position="850"/>
    </location>
</feature>
<name>A0A165CXZ4_EXIGL</name>
<dbReference type="AlphaFoldDB" id="A0A165CXZ4"/>
<feature type="domain" description="Dynamin N-terminal" evidence="2">
    <location>
        <begin position="136"/>
        <end position="373"/>
    </location>
</feature>
<evidence type="ECO:0000259" key="2">
    <source>
        <dbReference type="Pfam" id="PF00350"/>
    </source>
</evidence>
<dbReference type="PANTHER" id="PTHR36681">
    <property type="entry name" value="NUCLEAR GTPASE, GERMINAL CENTER-ASSOCIATED, TANDEM DUPLICATE 3"/>
    <property type="match status" value="1"/>
</dbReference>
<gene>
    <name evidence="4" type="ORF">EXIGLDRAFT_754416</name>
</gene>
<evidence type="ECO:0000313" key="4">
    <source>
        <dbReference type="EMBL" id="KZV83402.1"/>
    </source>
</evidence>
<proteinExistence type="predicted"/>
<dbReference type="Gene3D" id="3.40.50.300">
    <property type="entry name" value="P-loop containing nucleotide triphosphate hydrolases"/>
    <property type="match status" value="1"/>
</dbReference>
<dbReference type="SUPFAM" id="SSF52540">
    <property type="entry name" value="P-loop containing nucleoside triphosphate hydrolases"/>
    <property type="match status" value="1"/>
</dbReference>
<evidence type="ECO:0008006" key="6">
    <source>
        <dbReference type="Google" id="ProtNLM"/>
    </source>
</evidence>
<feature type="region of interest" description="Disordered" evidence="1">
    <location>
        <begin position="27"/>
        <end position="69"/>
    </location>
</feature>
<feature type="compositionally biased region" description="Basic residues" evidence="1">
    <location>
        <begin position="584"/>
        <end position="597"/>
    </location>
</feature>
<feature type="compositionally biased region" description="Acidic residues" evidence="1">
    <location>
        <begin position="524"/>
        <end position="549"/>
    </location>
</feature>
<feature type="compositionally biased region" description="Basic residues" evidence="1">
    <location>
        <begin position="496"/>
        <end position="520"/>
    </location>
</feature>